<reference evidence="2" key="1">
    <citation type="journal article" date="2019" name="Sci. Rep.">
        <title>Draft genome of Tanacetum cinerariifolium, the natural source of mosquito coil.</title>
        <authorList>
            <person name="Yamashiro T."/>
            <person name="Shiraishi A."/>
            <person name="Satake H."/>
            <person name="Nakayama K."/>
        </authorList>
    </citation>
    <scope>NUCLEOTIDE SEQUENCE</scope>
</reference>
<proteinExistence type="predicted"/>
<comment type="caution">
    <text evidence="2">The sequence shown here is derived from an EMBL/GenBank/DDBJ whole genome shotgun (WGS) entry which is preliminary data.</text>
</comment>
<evidence type="ECO:0000256" key="1">
    <source>
        <dbReference type="SAM" id="MobiDB-lite"/>
    </source>
</evidence>
<organism evidence="2">
    <name type="scientific">Tanacetum cinerariifolium</name>
    <name type="common">Dalmatian daisy</name>
    <name type="synonym">Chrysanthemum cinerariifolium</name>
    <dbReference type="NCBI Taxonomy" id="118510"/>
    <lineage>
        <taxon>Eukaryota</taxon>
        <taxon>Viridiplantae</taxon>
        <taxon>Streptophyta</taxon>
        <taxon>Embryophyta</taxon>
        <taxon>Tracheophyta</taxon>
        <taxon>Spermatophyta</taxon>
        <taxon>Magnoliopsida</taxon>
        <taxon>eudicotyledons</taxon>
        <taxon>Gunneridae</taxon>
        <taxon>Pentapetalae</taxon>
        <taxon>asterids</taxon>
        <taxon>campanulids</taxon>
        <taxon>Asterales</taxon>
        <taxon>Asteraceae</taxon>
        <taxon>Asteroideae</taxon>
        <taxon>Anthemideae</taxon>
        <taxon>Anthemidinae</taxon>
        <taxon>Tanacetum</taxon>
    </lineage>
</organism>
<dbReference type="AlphaFoldDB" id="A0A6L2P6H8"/>
<name>A0A6L2P6H8_TANCI</name>
<evidence type="ECO:0000313" key="2">
    <source>
        <dbReference type="EMBL" id="GEU92902.1"/>
    </source>
</evidence>
<feature type="region of interest" description="Disordered" evidence="1">
    <location>
        <begin position="57"/>
        <end position="79"/>
    </location>
</feature>
<accession>A0A6L2P6H8</accession>
<sequence length="551" mass="61779">MADNRIMVELLQASTKGRNKTSREDTRTSDDRINKLADQISTLADIFAKKVITPAPVKENQSSTSGTLSSNTIPNPKGEMKTITTRSGSTAHIQLPVTPILEPDVLKILPKPNIPYPSRLNDQKLCEKARNKMEKFFQIFQDFHFDISFEDALLLMPKFASTIKSLFTNKDKLFELAKIPLNENCSAMLLKKLPKKLGDPGKFLISCDFPRMDKKIEAYLKDESISPKISHADCDPKGDIFLIEKLLNNDPFQLPLMDLKQGEVVKAKSSIKEPLELELKELPSHLEYAYLEGVDKLLVIIAKDLKVNENEALLKVLKSHKRAIALKITNIKGRQAESQAEIYKIDLDHANKVLSMKEDETEPAEVQEVVDVVTTAKLITEVVTAASETITAASTNITAAEAQVLAVTLTVAPARVTAAPSRRRKGGVIRDHEEESTTSTIIPAETKSKDKAINHVKRKAKEDPAMKRYQVLKRKPQTEAQARNNMMVYLKNVAGFKMDYFKTLWSLVKERFSTTKPKNFSNDFLLVTLGEMFEKPDILYTVQNTPSRGLG</sequence>
<feature type="compositionally biased region" description="Polar residues" evidence="1">
    <location>
        <begin position="59"/>
        <end position="74"/>
    </location>
</feature>
<dbReference type="EMBL" id="BKCJ010010736">
    <property type="protein sequence ID" value="GEU92902.1"/>
    <property type="molecule type" value="Genomic_DNA"/>
</dbReference>
<evidence type="ECO:0008006" key="3">
    <source>
        <dbReference type="Google" id="ProtNLM"/>
    </source>
</evidence>
<gene>
    <name evidence="2" type="ORF">Tci_064880</name>
</gene>
<protein>
    <recommendedName>
        <fullName evidence="3">Reverse transcriptase domain-containing protein</fullName>
    </recommendedName>
</protein>